<keyword evidence="1" id="KW-1133">Transmembrane helix</keyword>
<sequence>MFISISSNEWFLIKKKELLIEDLSFNDNFFGSLDNTKKIEFPDFVTISSCRKVGPKTFWKKLKFGEFVDKNNKTHITTFFGPNKIGIDCITPITASIFYSCIALLFAIISLSIINCVIYIIYPKEGFIGWLVQNSILDMCIITLLIFTLLISTCVKEDIENLGNGGEVNDGPGFYLFLFAIFISILSIIFAFKKSWTQRQRQRENNQRLMSACTLRSLRDVITRPQTGHSADHYERYLLSREDEEATLSTNVFTTCNESNSYN</sequence>
<accession>A0A0N4ZC88</accession>
<dbReference type="WBParaSite" id="PTRK_0000514300.1">
    <property type="protein sequence ID" value="PTRK_0000514300.1"/>
    <property type="gene ID" value="PTRK_0000514300"/>
</dbReference>
<feature type="transmembrane region" description="Helical" evidence="1">
    <location>
        <begin position="97"/>
        <end position="122"/>
    </location>
</feature>
<organism evidence="2 3">
    <name type="scientific">Parastrongyloides trichosuri</name>
    <name type="common">Possum-specific nematode worm</name>
    <dbReference type="NCBI Taxonomy" id="131310"/>
    <lineage>
        <taxon>Eukaryota</taxon>
        <taxon>Metazoa</taxon>
        <taxon>Ecdysozoa</taxon>
        <taxon>Nematoda</taxon>
        <taxon>Chromadorea</taxon>
        <taxon>Rhabditida</taxon>
        <taxon>Tylenchina</taxon>
        <taxon>Panagrolaimomorpha</taxon>
        <taxon>Strongyloidoidea</taxon>
        <taxon>Strongyloididae</taxon>
        <taxon>Parastrongyloides</taxon>
    </lineage>
</organism>
<feature type="transmembrane region" description="Helical" evidence="1">
    <location>
        <begin position="173"/>
        <end position="192"/>
    </location>
</feature>
<proteinExistence type="predicted"/>
<reference evidence="3" key="1">
    <citation type="submission" date="2017-02" db="UniProtKB">
        <authorList>
            <consortium name="WormBaseParasite"/>
        </authorList>
    </citation>
    <scope>IDENTIFICATION</scope>
</reference>
<feature type="transmembrane region" description="Helical" evidence="1">
    <location>
        <begin position="134"/>
        <end position="153"/>
    </location>
</feature>
<evidence type="ECO:0000313" key="2">
    <source>
        <dbReference type="Proteomes" id="UP000038045"/>
    </source>
</evidence>
<protein>
    <submittedName>
        <fullName evidence="3">Neur_chan_memb domain-containing protein</fullName>
    </submittedName>
</protein>
<keyword evidence="1" id="KW-0812">Transmembrane</keyword>
<keyword evidence="2" id="KW-1185">Reference proteome</keyword>
<dbReference type="AlphaFoldDB" id="A0A0N4ZC88"/>
<evidence type="ECO:0000313" key="3">
    <source>
        <dbReference type="WBParaSite" id="PTRK_0000514300.1"/>
    </source>
</evidence>
<keyword evidence="1" id="KW-0472">Membrane</keyword>
<name>A0A0N4ZC88_PARTI</name>
<evidence type="ECO:0000256" key="1">
    <source>
        <dbReference type="SAM" id="Phobius"/>
    </source>
</evidence>
<dbReference type="Proteomes" id="UP000038045">
    <property type="component" value="Unplaced"/>
</dbReference>